<sequence length="200" mass="21826">MDVNNSIISSALLLLFVIDPFGNVPILLSVLKDVPANKRRRIIIRETLIGLCIMLIFLFFGRFILELFHLQTEAITIAGGIILFIVGIRLIFPDENGAAIYGGSGEPLVVPIALPMIAGPSTLATLMVLHQQQAERLFELTLAVLLAWGIMALALLSAPMLYKVLKDKGLQAVERLMGMLLLIMAVQMFINGTTGLVQAM</sequence>
<evidence type="ECO:0000256" key="4">
    <source>
        <dbReference type="ARBA" id="ARBA00022692"/>
    </source>
</evidence>
<name>A0A5C8ZBM6_9GAMM</name>
<comment type="caution">
    <text evidence="8">The sequence shown here is derived from an EMBL/GenBank/DDBJ whole genome shotgun (WGS) entry which is preliminary data.</text>
</comment>
<feature type="transmembrane region" description="Helical" evidence="7">
    <location>
        <begin position="176"/>
        <end position="197"/>
    </location>
</feature>
<evidence type="ECO:0000256" key="1">
    <source>
        <dbReference type="ARBA" id="ARBA00004651"/>
    </source>
</evidence>
<dbReference type="EMBL" id="VKAD01000001">
    <property type="protein sequence ID" value="TXR54571.1"/>
    <property type="molecule type" value="Genomic_DNA"/>
</dbReference>
<dbReference type="RefSeq" id="WP_147713969.1">
    <property type="nucleotide sequence ID" value="NZ_VKAD01000001.1"/>
</dbReference>
<keyword evidence="6 7" id="KW-0472">Membrane</keyword>
<keyword evidence="3" id="KW-1003">Cell membrane</keyword>
<evidence type="ECO:0000256" key="6">
    <source>
        <dbReference type="ARBA" id="ARBA00023136"/>
    </source>
</evidence>
<evidence type="ECO:0000256" key="7">
    <source>
        <dbReference type="RuleBase" id="RU362048"/>
    </source>
</evidence>
<evidence type="ECO:0000313" key="8">
    <source>
        <dbReference type="EMBL" id="TXR54571.1"/>
    </source>
</evidence>
<organism evidence="8 9">
    <name type="scientific">Reinekea thalattae</name>
    <dbReference type="NCBI Taxonomy" id="2593301"/>
    <lineage>
        <taxon>Bacteria</taxon>
        <taxon>Pseudomonadati</taxon>
        <taxon>Pseudomonadota</taxon>
        <taxon>Gammaproteobacteria</taxon>
        <taxon>Oceanospirillales</taxon>
        <taxon>Saccharospirillaceae</taxon>
        <taxon>Reinekea</taxon>
    </lineage>
</organism>
<reference evidence="8 9" key="1">
    <citation type="submission" date="2019-07" db="EMBL/GenBank/DDBJ databases">
        <title>Reinekea sp. strain SSH23 genome sequencing and assembly.</title>
        <authorList>
            <person name="Kim I."/>
        </authorList>
    </citation>
    <scope>NUCLEOTIDE SEQUENCE [LARGE SCALE GENOMIC DNA]</scope>
    <source>
        <strain evidence="8 9">SSH23</strain>
    </source>
</reference>
<protein>
    <recommendedName>
        <fullName evidence="7">UPF0056 membrane protein</fullName>
    </recommendedName>
</protein>
<comment type="similarity">
    <text evidence="2 7">Belongs to the UPF0056 (MarC) family.</text>
</comment>
<evidence type="ECO:0000256" key="2">
    <source>
        <dbReference type="ARBA" id="ARBA00009784"/>
    </source>
</evidence>
<dbReference type="OrthoDB" id="21094at2"/>
<feature type="transmembrane region" description="Helical" evidence="7">
    <location>
        <begin position="137"/>
        <end position="156"/>
    </location>
</feature>
<feature type="transmembrane region" description="Helical" evidence="7">
    <location>
        <begin position="112"/>
        <end position="130"/>
    </location>
</feature>
<proteinExistence type="inferred from homology"/>
<dbReference type="PANTHER" id="PTHR33508">
    <property type="entry name" value="UPF0056 MEMBRANE PROTEIN YHCE"/>
    <property type="match status" value="1"/>
</dbReference>
<keyword evidence="9" id="KW-1185">Reference proteome</keyword>
<dbReference type="Pfam" id="PF01914">
    <property type="entry name" value="MarC"/>
    <property type="match status" value="1"/>
</dbReference>
<evidence type="ECO:0000256" key="5">
    <source>
        <dbReference type="ARBA" id="ARBA00022989"/>
    </source>
</evidence>
<dbReference type="GO" id="GO:0005886">
    <property type="term" value="C:plasma membrane"/>
    <property type="evidence" value="ECO:0007669"/>
    <property type="project" value="UniProtKB-SubCell"/>
</dbReference>
<dbReference type="NCBIfam" id="TIGR00427">
    <property type="entry name" value="NAAT family transporter"/>
    <property type="match status" value="1"/>
</dbReference>
<keyword evidence="4 7" id="KW-0812">Transmembrane</keyword>
<feature type="transmembrane region" description="Helical" evidence="7">
    <location>
        <begin position="43"/>
        <end position="65"/>
    </location>
</feature>
<dbReference type="InterPro" id="IPR002771">
    <property type="entry name" value="Multi_antbiot-R_MarC"/>
</dbReference>
<dbReference type="AlphaFoldDB" id="A0A5C8ZBM6"/>
<gene>
    <name evidence="8" type="ORF">FME95_08555</name>
</gene>
<comment type="subcellular location">
    <subcellularLocation>
        <location evidence="1 7">Cell membrane</location>
        <topology evidence="1 7">Multi-pass membrane protein</topology>
    </subcellularLocation>
</comment>
<dbReference type="PANTHER" id="PTHR33508:SF10">
    <property type="entry name" value="UPF0056 INNER MEMBRANE PROTEIN YHGN"/>
    <property type="match status" value="1"/>
</dbReference>
<keyword evidence="5 7" id="KW-1133">Transmembrane helix</keyword>
<evidence type="ECO:0000313" key="9">
    <source>
        <dbReference type="Proteomes" id="UP000321764"/>
    </source>
</evidence>
<accession>A0A5C8ZBM6</accession>
<feature type="transmembrane region" description="Helical" evidence="7">
    <location>
        <begin position="74"/>
        <end position="92"/>
    </location>
</feature>
<dbReference type="Proteomes" id="UP000321764">
    <property type="component" value="Unassembled WGS sequence"/>
</dbReference>
<feature type="transmembrane region" description="Helical" evidence="7">
    <location>
        <begin position="12"/>
        <end position="31"/>
    </location>
</feature>
<evidence type="ECO:0000256" key="3">
    <source>
        <dbReference type="ARBA" id="ARBA00022475"/>
    </source>
</evidence>